<feature type="region of interest" description="Disordered" evidence="1">
    <location>
        <begin position="62"/>
        <end position="99"/>
    </location>
</feature>
<evidence type="ECO:0000313" key="2">
    <source>
        <dbReference type="EMBL" id="KAF5870806.1"/>
    </source>
</evidence>
<proteinExistence type="predicted"/>
<feature type="region of interest" description="Disordered" evidence="1">
    <location>
        <begin position="570"/>
        <end position="633"/>
    </location>
</feature>
<name>A0A8H6ANC9_9HELO</name>
<dbReference type="GeneID" id="59263395"/>
<feature type="compositionally biased region" description="Basic and acidic residues" evidence="1">
    <location>
        <begin position="611"/>
        <end position="623"/>
    </location>
</feature>
<reference evidence="2 3" key="1">
    <citation type="journal article" date="2020" name="Phytopathology">
        <title>A high-quality genome resource of Botrytis fragariae, a new and rapidly spreading fungal pathogen causing strawberry gray mold in the U.S.A.</title>
        <authorList>
            <person name="Wu Y."/>
            <person name="Saski C.A."/>
            <person name="Schnabel G."/>
            <person name="Xiao S."/>
            <person name="Hu M."/>
        </authorList>
    </citation>
    <scope>NUCLEOTIDE SEQUENCE [LARGE SCALE GENOMIC DNA]</scope>
    <source>
        <strain evidence="2 3">BVB16</strain>
    </source>
</reference>
<feature type="region of interest" description="Disordered" evidence="1">
    <location>
        <begin position="112"/>
        <end position="145"/>
    </location>
</feature>
<evidence type="ECO:0000256" key="1">
    <source>
        <dbReference type="SAM" id="MobiDB-lite"/>
    </source>
</evidence>
<dbReference type="EMBL" id="JABFCT010000013">
    <property type="protein sequence ID" value="KAF5870806.1"/>
    <property type="molecule type" value="Genomic_DNA"/>
</dbReference>
<feature type="region of interest" description="Disordered" evidence="1">
    <location>
        <begin position="382"/>
        <end position="482"/>
    </location>
</feature>
<comment type="caution">
    <text evidence="2">The sequence shown here is derived from an EMBL/GenBank/DDBJ whole genome shotgun (WGS) entry which is preliminary data.</text>
</comment>
<dbReference type="AlphaFoldDB" id="A0A8H6ANC9"/>
<keyword evidence="3" id="KW-1185">Reference proteome</keyword>
<gene>
    <name evidence="2" type="ORF">Bfra_009360</name>
</gene>
<dbReference type="Proteomes" id="UP000531561">
    <property type="component" value="Unassembled WGS sequence"/>
</dbReference>
<organism evidence="2 3">
    <name type="scientific">Botrytis fragariae</name>
    <dbReference type="NCBI Taxonomy" id="1964551"/>
    <lineage>
        <taxon>Eukaryota</taxon>
        <taxon>Fungi</taxon>
        <taxon>Dikarya</taxon>
        <taxon>Ascomycota</taxon>
        <taxon>Pezizomycotina</taxon>
        <taxon>Leotiomycetes</taxon>
        <taxon>Helotiales</taxon>
        <taxon>Sclerotiniaceae</taxon>
        <taxon>Botrytis</taxon>
    </lineage>
</organism>
<feature type="compositionally biased region" description="Low complexity" evidence="1">
    <location>
        <begin position="112"/>
        <end position="126"/>
    </location>
</feature>
<evidence type="ECO:0000313" key="3">
    <source>
        <dbReference type="Proteomes" id="UP000531561"/>
    </source>
</evidence>
<dbReference type="OrthoDB" id="3551501at2759"/>
<sequence>MPATIRKIVYACSHELPNLSFQAPQKPSVIKRIKRALTFTETIRTPSLELCPYCKRKKEEKMQREAELQHRPQAPTRPETSPRYGNPLPPAPRSQTTTIQARRRNTVAARRPISPVSPVSQVSPVSEMGFGSDADPDTVLPPRNPYRDTNMELLREDFHARDMEERLRDSLARESPADRRARLFREEKVRKEWTARSAAREYNEFIQDQALPAAAPSDLKELFIQARTPRTSIAPQTESQSPRLDLRARAAKIKEEKATKEQRIKARCQLVRKEEIAIAIFFLRGWQYAPCYSQWNVEKPAESKLFRNSIRTSREWSTASMTATRVVVYRCTHELPDTEAYIQRAHAAPYQYRNPIVNRLRRAFTLNETVRRPSMDLCPVCQAKSRQRSRPAPQAQPSPRPRGQTIQDRTHPVHAPQLRIPTPARDSPDSASSQPLVPQPWNMAESPPDLPVLLPPRNTVTPPPQANEKLSNMAEGPPDLPRDRLSATDQRTAMEPPREFHRLARLRRAHSGMGCDETSRCTPTKSCKTRASKACKRCPTQIVPITTLASAKGPWCTPRVHAWIRQQTSETLKKHHDRITQPLEPQSSESRPRTPVILIPDPLTLTPSTTRGEEERGEERGESPTDPGMSLGNPSLIFLSSSSELLSLTNRKAKKPNQTTHPQTNNMVNHLVFECGHRFPEFPSKLKKLKRALSIRRALSTKAKVPKDIARAGLCEVCADFSVQDFLAAGTHAENVNKTFAQLREERVKEAIAAAKEAAEREGEEESTPKLQHPTPQHHLKRKPVPESAAIGPFDGEEDDDTEWLLAKDPEE</sequence>
<protein>
    <submittedName>
        <fullName evidence="2">Uncharacterized protein</fullName>
    </submittedName>
</protein>
<accession>A0A8H6ANC9</accession>
<feature type="region of interest" description="Disordered" evidence="1">
    <location>
        <begin position="755"/>
        <end position="812"/>
    </location>
</feature>
<dbReference type="RefSeq" id="XP_037189753.1">
    <property type="nucleotide sequence ID" value="XM_037339703.1"/>
</dbReference>